<keyword evidence="1" id="KW-0472">Membrane</keyword>
<organism evidence="2 3">
    <name type="scientific">Streptococcus cuniculi</name>
    <dbReference type="NCBI Taxonomy" id="1432788"/>
    <lineage>
        <taxon>Bacteria</taxon>
        <taxon>Bacillati</taxon>
        <taxon>Bacillota</taxon>
        <taxon>Bacilli</taxon>
        <taxon>Lactobacillales</taxon>
        <taxon>Streptococcaceae</taxon>
        <taxon>Streptococcus</taxon>
    </lineage>
</organism>
<feature type="transmembrane region" description="Helical" evidence="1">
    <location>
        <begin position="16"/>
        <end position="40"/>
    </location>
</feature>
<dbReference type="AlphaFoldDB" id="A0A4Y9JE51"/>
<gene>
    <name evidence="2" type="ORF">E4T82_03745</name>
</gene>
<evidence type="ECO:0000313" key="2">
    <source>
        <dbReference type="EMBL" id="TFU98468.1"/>
    </source>
</evidence>
<keyword evidence="1" id="KW-0812">Transmembrane</keyword>
<dbReference type="STRING" id="1432788.BU202_05380"/>
<evidence type="ECO:0000313" key="3">
    <source>
        <dbReference type="Proteomes" id="UP000297253"/>
    </source>
</evidence>
<accession>A0A4Y9JE51</accession>
<protein>
    <submittedName>
        <fullName evidence="2">DUF4044 domain-containing protein</fullName>
    </submittedName>
</protein>
<dbReference type="EMBL" id="SPPD01000003">
    <property type="protein sequence ID" value="TFU98468.1"/>
    <property type="molecule type" value="Genomic_DNA"/>
</dbReference>
<dbReference type="Pfam" id="PF13253">
    <property type="entry name" value="DUF4044"/>
    <property type="match status" value="1"/>
</dbReference>
<reference evidence="2 3" key="1">
    <citation type="submission" date="2019-03" db="EMBL/GenBank/DDBJ databases">
        <title>Diversity of the mouse oral microbiome.</title>
        <authorList>
            <person name="Joseph S."/>
            <person name="Aduse-Opoku J."/>
            <person name="Curtis M."/>
            <person name="Wade W."/>
            <person name="Hashim A."/>
        </authorList>
    </citation>
    <scope>NUCLEOTIDE SEQUENCE [LARGE SCALE GENOMIC DNA]</scope>
    <source>
        <strain evidence="2 3">WM131</strain>
    </source>
</reference>
<dbReference type="Proteomes" id="UP000297253">
    <property type="component" value="Unassembled WGS sequence"/>
</dbReference>
<name>A0A4Y9JE51_9STRE</name>
<dbReference type="RefSeq" id="WP_135181534.1">
    <property type="nucleotide sequence ID" value="NZ_JADGKZ010000003.1"/>
</dbReference>
<proteinExistence type="predicted"/>
<keyword evidence="1" id="KW-1133">Transmembrane helix</keyword>
<dbReference type="OrthoDB" id="2235216at2"/>
<dbReference type="InterPro" id="IPR025270">
    <property type="entry name" value="DUF4044"/>
</dbReference>
<comment type="caution">
    <text evidence="2">The sequence shown here is derived from an EMBL/GenBank/DDBJ whole genome shotgun (WGS) entry which is preliminary data.</text>
</comment>
<sequence>MAFGEEQHKKSTFEKITLIVVVVMVLATIAGLILPAISAIM</sequence>
<evidence type="ECO:0000256" key="1">
    <source>
        <dbReference type="SAM" id="Phobius"/>
    </source>
</evidence>